<feature type="transmembrane region" description="Helical" evidence="14">
    <location>
        <begin position="90"/>
        <end position="109"/>
    </location>
</feature>
<keyword evidence="5 14" id="KW-1003">Cell membrane</keyword>
<keyword evidence="10 14" id="KW-0560">Oxidoreductase</keyword>
<dbReference type="Proteomes" id="UP000549457">
    <property type="component" value="Unassembled WGS sequence"/>
</dbReference>
<dbReference type="NCBIfam" id="TIGR00701">
    <property type="entry name" value="protoporphyrinogen oxidase HemJ"/>
    <property type="match status" value="1"/>
</dbReference>
<feature type="transmembrane region" description="Helical" evidence="14">
    <location>
        <begin position="130"/>
        <end position="148"/>
    </location>
</feature>
<evidence type="ECO:0000256" key="8">
    <source>
        <dbReference type="ARBA" id="ARBA00022723"/>
    </source>
</evidence>
<evidence type="ECO:0000256" key="15">
    <source>
        <dbReference type="PIRNR" id="PIRNR004638"/>
    </source>
</evidence>
<dbReference type="GO" id="GO:0006782">
    <property type="term" value="P:protoporphyrinogen IX biosynthetic process"/>
    <property type="evidence" value="ECO:0007669"/>
    <property type="project" value="UniProtKB-UniRule"/>
</dbReference>
<comment type="cofactor">
    <cofactor evidence="14 15">
        <name>heme b</name>
        <dbReference type="ChEBI" id="CHEBI:60344"/>
    </cofactor>
    <text evidence="14 15">Binds 1 heme b (iron(II)-protoporphyrin IX) group per subunit.</text>
</comment>
<evidence type="ECO:0000256" key="14">
    <source>
        <dbReference type="HAMAP-Rule" id="MF_02239"/>
    </source>
</evidence>
<dbReference type="PANTHER" id="PTHR40255:SF1">
    <property type="entry name" value="PROTOPORPHYRINOGEN IX OXIDASE"/>
    <property type="match status" value="1"/>
</dbReference>
<dbReference type="InterPro" id="IPR005265">
    <property type="entry name" value="HemJ-like"/>
</dbReference>
<keyword evidence="9 14" id="KW-1133">Transmembrane helix</keyword>
<evidence type="ECO:0000313" key="17">
    <source>
        <dbReference type="Proteomes" id="UP000549457"/>
    </source>
</evidence>
<keyword evidence="6 14" id="KW-0349">Heme</keyword>
<dbReference type="RefSeq" id="WP_184147928.1">
    <property type="nucleotide sequence ID" value="NZ_JACHFM010000001.1"/>
</dbReference>
<dbReference type="HAMAP" id="MF_02239">
    <property type="entry name" value="HemJ"/>
    <property type="match status" value="1"/>
</dbReference>
<keyword evidence="7 14" id="KW-0812">Transmembrane</keyword>
<evidence type="ECO:0000256" key="12">
    <source>
        <dbReference type="ARBA" id="ARBA00023136"/>
    </source>
</evidence>
<evidence type="ECO:0000256" key="9">
    <source>
        <dbReference type="ARBA" id="ARBA00022989"/>
    </source>
</evidence>
<evidence type="ECO:0000256" key="6">
    <source>
        <dbReference type="ARBA" id="ARBA00022617"/>
    </source>
</evidence>
<dbReference type="GO" id="GO:0046872">
    <property type="term" value="F:metal ion binding"/>
    <property type="evidence" value="ECO:0007669"/>
    <property type="project" value="UniProtKB-UniRule"/>
</dbReference>
<keyword evidence="12 14" id="KW-0472">Membrane</keyword>
<comment type="subcellular location">
    <subcellularLocation>
        <location evidence="1 14">Cell membrane</location>
        <topology evidence="1 14">Multi-pass membrane protein</topology>
    </subcellularLocation>
</comment>
<dbReference type="GO" id="GO:0005886">
    <property type="term" value="C:plasma membrane"/>
    <property type="evidence" value="ECO:0007669"/>
    <property type="project" value="UniProtKB-SubCell"/>
</dbReference>
<dbReference type="EC" id="1.3.99.-" evidence="14 15"/>
<feature type="binding site" description="axial binding residue" evidence="14">
    <location>
        <position position="95"/>
    </location>
    <ligand>
        <name>heme</name>
        <dbReference type="ChEBI" id="CHEBI:30413"/>
    </ligand>
    <ligandPart>
        <name>Fe</name>
        <dbReference type="ChEBI" id="CHEBI:18248"/>
    </ligandPart>
</feature>
<evidence type="ECO:0000313" key="16">
    <source>
        <dbReference type="EMBL" id="MBB5221578.1"/>
    </source>
</evidence>
<dbReference type="Pfam" id="PF03653">
    <property type="entry name" value="UPF0093"/>
    <property type="match status" value="1"/>
</dbReference>
<evidence type="ECO:0000256" key="7">
    <source>
        <dbReference type="ARBA" id="ARBA00022692"/>
    </source>
</evidence>
<evidence type="ECO:0000256" key="2">
    <source>
        <dbReference type="ARBA" id="ARBA00005073"/>
    </source>
</evidence>
<feature type="transmembrane region" description="Helical" evidence="14">
    <location>
        <begin position="12"/>
        <end position="30"/>
    </location>
</feature>
<evidence type="ECO:0000256" key="11">
    <source>
        <dbReference type="ARBA" id="ARBA00023004"/>
    </source>
</evidence>
<sequence length="151" mass="17561">MWDFLTSLYPWTKVLHVFAVVSWMAGLLYLPRLFVYHAESGGSGTEIGRVFETMERRLFRGIMNPAMTATWIFGIALALTPGLVSWTSDGWIYVKLTMVSILTWFHHWLGRRRKDFIKGENRVSSRRWRMLNEIPALALAVILIMVIVRPF</sequence>
<dbReference type="EMBL" id="JACHFM010000001">
    <property type="protein sequence ID" value="MBB5221578.1"/>
    <property type="molecule type" value="Genomic_DNA"/>
</dbReference>
<comment type="function">
    <text evidence="14 15">Catalyzes the oxidation of protoporphyrinogen IX to protoporphyrin IX.</text>
</comment>
<comment type="catalytic activity">
    <reaction evidence="13 14 15">
        <text>protoporphyrinogen IX + 3 A = protoporphyrin IX + 3 AH2</text>
        <dbReference type="Rhea" id="RHEA:62000"/>
        <dbReference type="ChEBI" id="CHEBI:13193"/>
        <dbReference type="ChEBI" id="CHEBI:17499"/>
        <dbReference type="ChEBI" id="CHEBI:57306"/>
        <dbReference type="ChEBI" id="CHEBI:57307"/>
    </reaction>
</comment>
<gene>
    <name evidence="16" type="ORF">HNP73_001499</name>
</gene>
<dbReference type="UniPathway" id="UPA00251">
    <property type="reaction ID" value="UER00324"/>
</dbReference>
<name>A0A840SMT4_9RHOB</name>
<evidence type="ECO:0000256" key="1">
    <source>
        <dbReference type="ARBA" id="ARBA00004651"/>
    </source>
</evidence>
<dbReference type="AlphaFoldDB" id="A0A840SMT4"/>
<reference evidence="16 17" key="1">
    <citation type="submission" date="2020-08" db="EMBL/GenBank/DDBJ databases">
        <title>Genomic Encyclopedia of Type Strains, Phase IV (KMG-IV): sequencing the most valuable type-strain genomes for metagenomic binning, comparative biology and taxonomic classification.</title>
        <authorList>
            <person name="Goeker M."/>
        </authorList>
    </citation>
    <scope>NUCLEOTIDE SEQUENCE [LARGE SCALE GENOMIC DNA]</scope>
    <source>
        <strain evidence="16 17">DSM 101730</strain>
    </source>
</reference>
<dbReference type="GO" id="GO:0070818">
    <property type="term" value="F:protoporphyrinogen oxidase activity"/>
    <property type="evidence" value="ECO:0007669"/>
    <property type="project" value="UniProtKB-UniRule"/>
</dbReference>
<comment type="similarity">
    <text evidence="3 14 15">Belongs to the HemJ family.</text>
</comment>
<feature type="transmembrane region" description="Helical" evidence="14">
    <location>
        <begin position="62"/>
        <end position="84"/>
    </location>
</feature>
<protein>
    <recommendedName>
        <fullName evidence="4 14">Protoporphyrinogen IX oxidase</fullName>
        <shortName evidence="14">PPO</shortName>
        <ecNumber evidence="14 15">1.3.99.-</ecNumber>
    </recommendedName>
</protein>
<feature type="binding site" description="axial binding residue" evidence="14">
    <location>
        <position position="16"/>
    </location>
    <ligand>
        <name>heme</name>
        <dbReference type="ChEBI" id="CHEBI:30413"/>
    </ligand>
    <ligandPart>
        <name>Fe</name>
        <dbReference type="ChEBI" id="CHEBI:18248"/>
    </ligandPart>
</feature>
<evidence type="ECO:0000256" key="4">
    <source>
        <dbReference type="ARBA" id="ARBA00017504"/>
    </source>
</evidence>
<evidence type="ECO:0000256" key="3">
    <source>
        <dbReference type="ARBA" id="ARBA00006501"/>
    </source>
</evidence>
<accession>A0A840SMT4</accession>
<comment type="pathway">
    <text evidence="2 14 15">Porphyrin-containing compound metabolism; protoporphyrin-IX biosynthesis; protoporphyrin-IX from protoporphyrinogen-IX: step 1/1.</text>
</comment>
<evidence type="ECO:0000256" key="5">
    <source>
        <dbReference type="ARBA" id="ARBA00022475"/>
    </source>
</evidence>
<evidence type="ECO:0000256" key="13">
    <source>
        <dbReference type="ARBA" id="ARBA00048390"/>
    </source>
</evidence>
<comment type="subunit">
    <text evidence="14">Homodimer.</text>
</comment>
<organism evidence="16 17">
    <name type="scientific">Amaricoccus macauensis</name>
    <dbReference type="NCBI Taxonomy" id="57001"/>
    <lineage>
        <taxon>Bacteria</taxon>
        <taxon>Pseudomonadati</taxon>
        <taxon>Pseudomonadota</taxon>
        <taxon>Alphaproteobacteria</taxon>
        <taxon>Rhodobacterales</taxon>
        <taxon>Paracoccaceae</taxon>
        <taxon>Amaricoccus</taxon>
    </lineage>
</organism>
<keyword evidence="8 14" id="KW-0479">Metal-binding</keyword>
<dbReference type="PIRSF" id="PIRSF004638">
    <property type="entry name" value="UCP004638"/>
    <property type="match status" value="1"/>
</dbReference>
<proteinExistence type="inferred from homology"/>
<keyword evidence="11 14" id="KW-0408">Iron</keyword>
<evidence type="ECO:0000256" key="10">
    <source>
        <dbReference type="ARBA" id="ARBA00023002"/>
    </source>
</evidence>
<comment type="caution">
    <text evidence="16">The sequence shown here is derived from an EMBL/GenBank/DDBJ whole genome shotgun (WGS) entry which is preliminary data.</text>
</comment>
<dbReference type="PANTHER" id="PTHR40255">
    <property type="entry name" value="UPF0093 MEMBRANE PROTEIN SLR1790"/>
    <property type="match status" value="1"/>
</dbReference>
<keyword evidence="17" id="KW-1185">Reference proteome</keyword>